<accession>A0ACB6QH35</accession>
<sequence>MNRGWYDQLMKKGNVRTGINLTRMIAQLKTDWTNRVFSVWDLFQQRHERALRRSYMERACRQELAVWLSGLDREVRAELFKHPVPFDSINTTWYCFDLLACEDWLAFCWLRTPSFFVHCGWARGSHLLSLVILETYNCTLERLHICVHGAAISISLLFLGTIPRYHSSASKTIATFEALNSKSQKCTLRPPKRQLHNTPSRNLKRLRNSPRIPFVSPYNKNTLNIPTLQFSNYHSALTTMTRHHHPSFDQSPRLIPRPLPLRIFSLLSLLLPPTLYLISMSLTLATQYTPNYSLTSLQNSTGLPSGIVLSSSPFYVCDRLPSEGIDSTAAGDFVWGCRRESLLGKGGMGRCFARFKPGLDDRQICQKVVGSARLYVAGCVVVGITVLGGVGVAAMGFKRAWALEETVGGYEYVAVEEQKAEGGDGEQGDVGTAVTLETHNHAHSRPRDRRVYTPYSTKNIWTSILFTSTTLLAILATGCLIFAQILGVQSLVNEQHPTAGETPGDFAIGRWYMGTPALVWSTVAWLSAGIGVFVGVAGRVGGCTAETET</sequence>
<name>A0ACB6QH35_9PLEO</name>
<protein>
    <submittedName>
        <fullName evidence="1">Uncharacterized protein</fullName>
    </submittedName>
</protein>
<proteinExistence type="predicted"/>
<reference evidence="1" key="1">
    <citation type="journal article" date="2020" name="Stud. Mycol.">
        <title>101 Dothideomycetes genomes: a test case for predicting lifestyles and emergence of pathogens.</title>
        <authorList>
            <person name="Haridas S."/>
            <person name="Albert R."/>
            <person name="Binder M."/>
            <person name="Bloem J."/>
            <person name="Labutti K."/>
            <person name="Salamov A."/>
            <person name="Andreopoulos B."/>
            <person name="Baker S."/>
            <person name="Barry K."/>
            <person name="Bills G."/>
            <person name="Bluhm B."/>
            <person name="Cannon C."/>
            <person name="Castanera R."/>
            <person name="Culley D."/>
            <person name="Daum C."/>
            <person name="Ezra D."/>
            <person name="Gonzalez J."/>
            <person name="Henrissat B."/>
            <person name="Kuo A."/>
            <person name="Liang C."/>
            <person name="Lipzen A."/>
            <person name="Lutzoni F."/>
            <person name="Magnuson J."/>
            <person name="Mondo S."/>
            <person name="Nolan M."/>
            <person name="Ohm R."/>
            <person name="Pangilinan J."/>
            <person name="Park H.-J."/>
            <person name="Ramirez L."/>
            <person name="Alfaro M."/>
            <person name="Sun H."/>
            <person name="Tritt A."/>
            <person name="Yoshinaga Y."/>
            <person name="Zwiers L.-H."/>
            <person name="Turgeon B."/>
            <person name="Goodwin S."/>
            <person name="Spatafora J."/>
            <person name="Crous P."/>
            <person name="Grigoriev I."/>
        </authorList>
    </citation>
    <scope>NUCLEOTIDE SEQUENCE</scope>
    <source>
        <strain evidence="1">ATCC 200398</strain>
    </source>
</reference>
<dbReference type="EMBL" id="MU003528">
    <property type="protein sequence ID" value="KAF2465820.1"/>
    <property type="molecule type" value="Genomic_DNA"/>
</dbReference>
<gene>
    <name evidence="1" type="ORF">BDR25DRAFT_360348</name>
</gene>
<keyword evidence="2" id="KW-1185">Reference proteome</keyword>
<comment type="caution">
    <text evidence="1">The sequence shown here is derived from an EMBL/GenBank/DDBJ whole genome shotgun (WGS) entry which is preliminary data.</text>
</comment>
<evidence type="ECO:0000313" key="1">
    <source>
        <dbReference type="EMBL" id="KAF2465820.1"/>
    </source>
</evidence>
<evidence type="ECO:0000313" key="2">
    <source>
        <dbReference type="Proteomes" id="UP000799755"/>
    </source>
</evidence>
<dbReference type="Proteomes" id="UP000799755">
    <property type="component" value="Unassembled WGS sequence"/>
</dbReference>
<organism evidence="1 2">
    <name type="scientific">Lindgomyces ingoldianus</name>
    <dbReference type="NCBI Taxonomy" id="673940"/>
    <lineage>
        <taxon>Eukaryota</taxon>
        <taxon>Fungi</taxon>
        <taxon>Dikarya</taxon>
        <taxon>Ascomycota</taxon>
        <taxon>Pezizomycotina</taxon>
        <taxon>Dothideomycetes</taxon>
        <taxon>Pleosporomycetidae</taxon>
        <taxon>Pleosporales</taxon>
        <taxon>Lindgomycetaceae</taxon>
        <taxon>Lindgomyces</taxon>
    </lineage>
</organism>